<evidence type="ECO:0000256" key="2">
    <source>
        <dbReference type="ARBA" id="ARBA00022722"/>
    </source>
</evidence>
<dbReference type="InterPro" id="IPR022907">
    <property type="entry name" value="VapC_family"/>
</dbReference>
<name>A0ABP8WRU0_9MICO</name>
<accession>A0ABP8WRU0</accession>
<keyword evidence="5 6" id="KW-0460">Magnesium</keyword>
<proteinExistence type="inferred from homology"/>
<dbReference type="EMBL" id="BAABHM010000006">
    <property type="protein sequence ID" value="GAA4692837.1"/>
    <property type="molecule type" value="Genomic_DNA"/>
</dbReference>
<dbReference type="EC" id="3.1.-.-" evidence="6"/>
<feature type="binding site" evidence="6">
    <location>
        <position position="102"/>
    </location>
    <ligand>
        <name>Mg(2+)</name>
        <dbReference type="ChEBI" id="CHEBI:18420"/>
    </ligand>
</feature>
<keyword evidence="3 6" id="KW-0479">Metal-binding</keyword>
<dbReference type="SUPFAM" id="SSF88723">
    <property type="entry name" value="PIN domain-like"/>
    <property type="match status" value="1"/>
</dbReference>
<dbReference type="HAMAP" id="MF_00265">
    <property type="entry name" value="VapC_Nob1"/>
    <property type="match status" value="1"/>
</dbReference>
<dbReference type="InterPro" id="IPR002716">
    <property type="entry name" value="PIN_dom"/>
</dbReference>
<comment type="caution">
    <text evidence="8">The sequence shown here is derived from an EMBL/GenBank/DDBJ whole genome shotgun (WGS) entry which is preliminary data.</text>
</comment>
<keyword evidence="9" id="KW-1185">Reference proteome</keyword>
<dbReference type="Pfam" id="PF01850">
    <property type="entry name" value="PIN"/>
    <property type="match status" value="1"/>
</dbReference>
<evidence type="ECO:0000256" key="1">
    <source>
        <dbReference type="ARBA" id="ARBA00022649"/>
    </source>
</evidence>
<comment type="function">
    <text evidence="6">Toxic component of a toxin-antitoxin (TA) system. An RNase.</text>
</comment>
<keyword evidence="4 6" id="KW-0378">Hydrolase</keyword>
<evidence type="ECO:0000313" key="9">
    <source>
        <dbReference type="Proteomes" id="UP001500843"/>
    </source>
</evidence>
<evidence type="ECO:0000256" key="3">
    <source>
        <dbReference type="ARBA" id="ARBA00022723"/>
    </source>
</evidence>
<dbReference type="Gene3D" id="3.40.50.1010">
    <property type="entry name" value="5'-nuclease"/>
    <property type="match status" value="1"/>
</dbReference>
<evidence type="ECO:0000256" key="6">
    <source>
        <dbReference type="HAMAP-Rule" id="MF_00265"/>
    </source>
</evidence>
<comment type="cofactor">
    <cofactor evidence="6">
        <name>Mg(2+)</name>
        <dbReference type="ChEBI" id="CHEBI:18420"/>
    </cofactor>
</comment>
<sequence>MIVVADTSGIIASIDTDAPEHSDARSVIDRASAVLVPPVVLAELDHLVTGRFGRQVAGTLMDVIVRQTTSGRFIITQLAAESLRAARGVQVQYDDLHLDLTDAVIAVTARDYCTTAILTLDRRSFRSIRPLTEDRAFRVLPDDV</sequence>
<evidence type="ECO:0000256" key="5">
    <source>
        <dbReference type="ARBA" id="ARBA00022842"/>
    </source>
</evidence>
<comment type="similarity">
    <text evidence="6">Belongs to the PINc/VapC protein family.</text>
</comment>
<organism evidence="8 9">
    <name type="scientific">Promicromonospora umidemergens</name>
    <dbReference type="NCBI Taxonomy" id="629679"/>
    <lineage>
        <taxon>Bacteria</taxon>
        <taxon>Bacillati</taxon>
        <taxon>Actinomycetota</taxon>
        <taxon>Actinomycetes</taxon>
        <taxon>Micrococcales</taxon>
        <taxon>Promicromonosporaceae</taxon>
        <taxon>Promicromonospora</taxon>
    </lineage>
</organism>
<reference evidence="9" key="1">
    <citation type="journal article" date="2019" name="Int. J. Syst. Evol. Microbiol.">
        <title>The Global Catalogue of Microorganisms (GCM) 10K type strain sequencing project: providing services to taxonomists for standard genome sequencing and annotation.</title>
        <authorList>
            <consortium name="The Broad Institute Genomics Platform"/>
            <consortium name="The Broad Institute Genome Sequencing Center for Infectious Disease"/>
            <person name="Wu L."/>
            <person name="Ma J."/>
        </authorList>
    </citation>
    <scope>NUCLEOTIDE SEQUENCE [LARGE SCALE GENOMIC DNA]</scope>
    <source>
        <strain evidence="9">JCM 17975</strain>
    </source>
</reference>
<keyword evidence="1 6" id="KW-1277">Toxin-antitoxin system</keyword>
<dbReference type="SMART" id="SM00670">
    <property type="entry name" value="PINc"/>
    <property type="match status" value="1"/>
</dbReference>
<keyword evidence="6" id="KW-0800">Toxin</keyword>
<gene>
    <name evidence="8" type="primary">vapC26</name>
    <name evidence="6" type="synonym">vapC</name>
    <name evidence="8" type="ORF">GCM10023198_10180</name>
</gene>
<dbReference type="Proteomes" id="UP001500843">
    <property type="component" value="Unassembled WGS sequence"/>
</dbReference>
<keyword evidence="2 6" id="KW-0540">Nuclease</keyword>
<evidence type="ECO:0000313" key="8">
    <source>
        <dbReference type="EMBL" id="GAA4692837.1"/>
    </source>
</evidence>
<evidence type="ECO:0000259" key="7">
    <source>
        <dbReference type="SMART" id="SM00670"/>
    </source>
</evidence>
<dbReference type="InterPro" id="IPR029060">
    <property type="entry name" value="PIN-like_dom_sf"/>
</dbReference>
<protein>
    <recommendedName>
        <fullName evidence="6">Ribonuclease VapC</fullName>
        <shortName evidence="6">RNase VapC</shortName>
        <ecNumber evidence="6">3.1.-.-</ecNumber>
    </recommendedName>
    <alternativeName>
        <fullName evidence="6">Toxin VapC</fullName>
    </alternativeName>
</protein>
<feature type="domain" description="PIN" evidence="7">
    <location>
        <begin position="1"/>
        <end position="126"/>
    </location>
</feature>
<evidence type="ECO:0000256" key="4">
    <source>
        <dbReference type="ARBA" id="ARBA00022801"/>
    </source>
</evidence>
<feature type="binding site" evidence="6">
    <location>
        <position position="6"/>
    </location>
    <ligand>
        <name>Mg(2+)</name>
        <dbReference type="ChEBI" id="CHEBI:18420"/>
    </ligand>
</feature>